<dbReference type="Proteomes" id="UP001139226">
    <property type="component" value="Unassembled WGS sequence"/>
</dbReference>
<organism evidence="2 3">
    <name type="scientific">Christiangramia lutea</name>
    <dbReference type="NCBI Taxonomy" id="1607951"/>
    <lineage>
        <taxon>Bacteria</taxon>
        <taxon>Pseudomonadati</taxon>
        <taxon>Bacteroidota</taxon>
        <taxon>Flavobacteriia</taxon>
        <taxon>Flavobacteriales</taxon>
        <taxon>Flavobacteriaceae</taxon>
        <taxon>Christiangramia</taxon>
    </lineage>
</organism>
<dbReference type="InterPro" id="IPR011330">
    <property type="entry name" value="Glyco_hydro/deAcase_b/a-brl"/>
</dbReference>
<evidence type="ECO:0000313" key="3">
    <source>
        <dbReference type="Proteomes" id="UP001139226"/>
    </source>
</evidence>
<dbReference type="GO" id="GO:0005975">
    <property type="term" value="P:carbohydrate metabolic process"/>
    <property type="evidence" value="ECO:0007669"/>
    <property type="project" value="InterPro"/>
</dbReference>
<feature type="domain" description="NodB homology" evidence="1">
    <location>
        <begin position="39"/>
        <end position="186"/>
    </location>
</feature>
<proteinExistence type="predicted"/>
<dbReference type="EMBL" id="JAKVTV010000003">
    <property type="protein sequence ID" value="MCH4823809.1"/>
    <property type="molecule type" value="Genomic_DNA"/>
</dbReference>
<evidence type="ECO:0000313" key="2">
    <source>
        <dbReference type="EMBL" id="MCH4823809.1"/>
    </source>
</evidence>
<dbReference type="InterPro" id="IPR002509">
    <property type="entry name" value="NODB_dom"/>
</dbReference>
<dbReference type="SUPFAM" id="SSF88713">
    <property type="entry name" value="Glycoside hydrolase/deacetylase"/>
    <property type="match status" value="1"/>
</dbReference>
<dbReference type="Gene3D" id="3.20.20.370">
    <property type="entry name" value="Glycoside hydrolase/deacetylase"/>
    <property type="match status" value="1"/>
</dbReference>
<evidence type="ECO:0000259" key="1">
    <source>
        <dbReference type="Pfam" id="PF01522"/>
    </source>
</evidence>
<keyword evidence="3" id="KW-1185">Reference proteome</keyword>
<dbReference type="AlphaFoldDB" id="A0A9X2A9Q1"/>
<dbReference type="GO" id="GO:0016810">
    <property type="term" value="F:hydrolase activity, acting on carbon-nitrogen (but not peptide) bonds"/>
    <property type="evidence" value="ECO:0007669"/>
    <property type="project" value="InterPro"/>
</dbReference>
<reference evidence="2" key="1">
    <citation type="submission" date="2022-03" db="EMBL/GenBank/DDBJ databases">
        <title>Gramella crocea sp. nov., isolated from activated sludge of a seafood processing plant.</title>
        <authorList>
            <person name="Zhang X."/>
        </authorList>
    </citation>
    <scope>NUCLEOTIDE SEQUENCE</scope>
    <source>
        <strain evidence="2">YJ019</strain>
    </source>
</reference>
<protein>
    <submittedName>
        <fullName evidence="2">Polysaccharide deacetylase family protein</fullName>
    </submittedName>
</protein>
<name>A0A9X2A9Q1_9FLAO</name>
<gene>
    <name evidence="2" type="ORF">ML462_11570</name>
</gene>
<comment type="caution">
    <text evidence="2">The sequence shown here is derived from an EMBL/GenBank/DDBJ whole genome shotgun (WGS) entry which is preliminary data.</text>
</comment>
<sequence length="326" mass="38832">MTKLNNSGFLVISLDFELLWGIFDKVDWRNKKEYFENTKEVIPQILQLFQEYGIHATWATVGMLFNRGWNQWKSNYPKVIPYYKNEKLNPYEYGTSIVSPSTEEFCFAPDLIKQINSTHGQELATHTYSHYYCKEEGQKLKMFKSDLQVAVKLSKTFGIELKSLVFPRNQFNEEYVKICEELGIENIRTNPSNWYWNNPEQDTLSQKIFRSGDAYFGFHDKSYNLKDLKANSNAVIHQKASRMLRPFSSNRMLEFFKLRRIKEEISHSAKHKKIYHLWWHPHNFGEFPKESLNQLETILKHYQYCNKKYDFESLTMAELGNRAKYL</sequence>
<accession>A0A9X2A9Q1</accession>
<dbReference type="Pfam" id="PF01522">
    <property type="entry name" value="Polysacc_deac_1"/>
    <property type="match status" value="1"/>
</dbReference>
<dbReference type="RefSeq" id="WP_240713976.1">
    <property type="nucleotide sequence ID" value="NZ_JAKVTV010000003.1"/>
</dbReference>
<dbReference type="CDD" id="cd10929">
    <property type="entry name" value="CE4_u5"/>
    <property type="match status" value="1"/>
</dbReference>